<comment type="subcellular location">
    <subcellularLocation>
        <location evidence="1">Membrane</location>
        <topology evidence="1">Single-pass membrane protein</topology>
    </subcellularLocation>
</comment>
<dbReference type="AlphaFoldDB" id="A0A060I6I8"/>
<reference evidence="4 5" key="1">
    <citation type="submission" date="2013-12" db="EMBL/GenBank/DDBJ databases">
        <title>Complete genome sequence of Rhizobium etli bv. mimosae IE4771.</title>
        <authorList>
            <person name="Bustos P."/>
            <person name="Santamaria R.I."/>
            <person name="Lozano L."/>
            <person name="Ormeno-Orrillo E."/>
            <person name="Rogel M.A."/>
            <person name="Romero D."/>
            <person name="Cevallos M.A."/>
            <person name="Martinez-Romero E."/>
            <person name="Gonzalez V."/>
        </authorList>
    </citation>
    <scope>NUCLEOTIDE SEQUENCE [LARGE SCALE GENOMIC DNA]</scope>
    <source>
        <strain evidence="4 5">IE4771</strain>
        <plasmid evidence="5">Plasmid pRetIE4771d</plasmid>
    </source>
</reference>
<evidence type="ECO:0000313" key="4">
    <source>
        <dbReference type="EMBL" id="AIC30588.1"/>
    </source>
</evidence>
<dbReference type="SUPFAM" id="SSF117892">
    <property type="entry name" value="Band 7/SPFH domain"/>
    <property type="match status" value="1"/>
</dbReference>
<dbReference type="Pfam" id="PF01145">
    <property type="entry name" value="Band_7"/>
    <property type="match status" value="1"/>
</dbReference>
<sequence length="344" mass="38082">MFGLRFIKTEPTQYVIQYQNGKAIREGAGLAFWHFAPSSSLVLVPTASVNDPFIFPLVTSDFQEVTVQGQITYRIAEPRRTAALLNFTLDYKGRYVSEDPQKLSTRVIDRVQVAMRAEVQTLSLKEVLASGEALVAGVAEALKVHPTIEALGLEILGLSLLAVMPKAETAKALEAQAREALLRQADEAIYSRRNAAIEQERTIKENEIATEITLENKRRQVREAQMEAERAVQERQLQIRREEMAGKIALEEQNRDLVTLAATNAKAEADAQAYALTAMMKSFEQADPKVLQALASVGMKPGQLMALAFRDLADNATKIGQLNVSPDLLREILQPQEGKDRAGH</sequence>
<organism evidence="4 5">
    <name type="scientific">Rhizobium etli bv. mimosae str. IE4771</name>
    <dbReference type="NCBI Taxonomy" id="1432050"/>
    <lineage>
        <taxon>Bacteria</taxon>
        <taxon>Pseudomonadati</taxon>
        <taxon>Pseudomonadota</taxon>
        <taxon>Alphaproteobacteria</taxon>
        <taxon>Hyphomicrobiales</taxon>
        <taxon>Rhizobiaceae</taxon>
        <taxon>Rhizobium/Agrobacterium group</taxon>
        <taxon>Rhizobium</taxon>
    </lineage>
</organism>
<evidence type="ECO:0000256" key="1">
    <source>
        <dbReference type="ARBA" id="ARBA00004167"/>
    </source>
</evidence>
<dbReference type="InterPro" id="IPR036013">
    <property type="entry name" value="Band_7/SPFH_dom_sf"/>
</dbReference>
<feature type="coiled-coil region" evidence="2">
    <location>
        <begin position="214"/>
        <end position="270"/>
    </location>
</feature>
<dbReference type="OrthoDB" id="3469168at2"/>
<geneLocation type="plasmid" evidence="4 5">
    <name>pRetIE4771d</name>
</geneLocation>
<dbReference type="RefSeq" id="WP_040141521.1">
    <property type="nucleotide sequence ID" value="NZ_CP006990.1"/>
</dbReference>
<gene>
    <name evidence="4" type="ORF">IE4771_PD00033</name>
</gene>
<proteinExistence type="predicted"/>
<dbReference type="GO" id="GO:0016020">
    <property type="term" value="C:membrane"/>
    <property type="evidence" value="ECO:0007669"/>
    <property type="project" value="UniProtKB-SubCell"/>
</dbReference>
<dbReference type="Gene3D" id="3.30.479.30">
    <property type="entry name" value="Band 7 domain"/>
    <property type="match status" value="1"/>
</dbReference>
<dbReference type="HOGENOM" id="CLU_069124_0_0_5"/>
<feature type="domain" description="Band 7" evidence="3">
    <location>
        <begin position="8"/>
        <end position="194"/>
    </location>
</feature>
<keyword evidence="4" id="KW-0614">Plasmid</keyword>
<evidence type="ECO:0000259" key="3">
    <source>
        <dbReference type="Pfam" id="PF01145"/>
    </source>
</evidence>
<accession>A0A060I6I8</accession>
<name>A0A060I6I8_RHIET</name>
<protein>
    <submittedName>
        <fullName evidence="4">Band 7 domain-containing protein</fullName>
    </submittedName>
</protein>
<evidence type="ECO:0000313" key="5">
    <source>
        <dbReference type="Proteomes" id="UP000027180"/>
    </source>
</evidence>
<evidence type="ECO:0000256" key="2">
    <source>
        <dbReference type="SAM" id="Coils"/>
    </source>
</evidence>
<keyword evidence="2" id="KW-0175">Coiled coil</keyword>
<dbReference type="KEGG" id="rei:IE4771_PD00033"/>
<dbReference type="InterPro" id="IPR001107">
    <property type="entry name" value="Band_7"/>
</dbReference>
<dbReference type="EMBL" id="CP006990">
    <property type="protein sequence ID" value="AIC30588.1"/>
    <property type="molecule type" value="Genomic_DNA"/>
</dbReference>
<dbReference type="Proteomes" id="UP000027180">
    <property type="component" value="Plasmid pRetIE4771d"/>
</dbReference>